<dbReference type="Proteomes" id="UP001054837">
    <property type="component" value="Unassembled WGS sequence"/>
</dbReference>
<sequence>MIRNLLTANKILILKCCEFHQLVFFLRIMSHTRDFCLNKSIVRKKEDIEDSDKGNNFQKFIESTVELAFKEGMAKLSAIHTEIPCFYDTQPPYGK</sequence>
<protein>
    <submittedName>
        <fullName evidence="1">Uncharacterized protein</fullName>
    </submittedName>
</protein>
<evidence type="ECO:0000313" key="1">
    <source>
        <dbReference type="EMBL" id="GIY20501.1"/>
    </source>
</evidence>
<comment type="caution">
    <text evidence="1">The sequence shown here is derived from an EMBL/GenBank/DDBJ whole genome shotgun (WGS) entry which is preliminary data.</text>
</comment>
<accession>A0AAV4RJJ3</accession>
<evidence type="ECO:0000313" key="2">
    <source>
        <dbReference type="Proteomes" id="UP001054837"/>
    </source>
</evidence>
<reference evidence="1 2" key="1">
    <citation type="submission" date="2021-06" db="EMBL/GenBank/DDBJ databases">
        <title>Caerostris darwini draft genome.</title>
        <authorList>
            <person name="Kono N."/>
            <person name="Arakawa K."/>
        </authorList>
    </citation>
    <scope>NUCLEOTIDE SEQUENCE [LARGE SCALE GENOMIC DNA]</scope>
</reference>
<name>A0AAV4RJJ3_9ARAC</name>
<dbReference type="EMBL" id="BPLQ01006178">
    <property type="protein sequence ID" value="GIY20501.1"/>
    <property type="molecule type" value="Genomic_DNA"/>
</dbReference>
<keyword evidence="2" id="KW-1185">Reference proteome</keyword>
<dbReference type="AlphaFoldDB" id="A0AAV4RJJ3"/>
<organism evidence="1 2">
    <name type="scientific">Caerostris darwini</name>
    <dbReference type="NCBI Taxonomy" id="1538125"/>
    <lineage>
        <taxon>Eukaryota</taxon>
        <taxon>Metazoa</taxon>
        <taxon>Ecdysozoa</taxon>
        <taxon>Arthropoda</taxon>
        <taxon>Chelicerata</taxon>
        <taxon>Arachnida</taxon>
        <taxon>Araneae</taxon>
        <taxon>Araneomorphae</taxon>
        <taxon>Entelegynae</taxon>
        <taxon>Araneoidea</taxon>
        <taxon>Araneidae</taxon>
        <taxon>Caerostris</taxon>
    </lineage>
</organism>
<gene>
    <name evidence="1" type="ORF">CDAR_576931</name>
</gene>
<proteinExistence type="predicted"/>